<organism evidence="3 4">
    <name type="scientific">Microbacterium caowuchunii</name>
    <dbReference type="NCBI Taxonomy" id="2614638"/>
    <lineage>
        <taxon>Bacteria</taxon>
        <taxon>Bacillati</taxon>
        <taxon>Actinomycetota</taxon>
        <taxon>Actinomycetes</taxon>
        <taxon>Micrococcales</taxon>
        <taxon>Microbacteriaceae</taxon>
        <taxon>Microbacterium</taxon>
    </lineage>
</organism>
<sequence>MGQLLYDAGSQSFDIDDRTLAHLRVVFMNKLRRSEPFLFHLPDPHGMGMRSLWIHPAVALVFTFYGSRSPVLNREWIDELMTEANGPNGLTLSPEPAGERQNA</sequence>
<name>A0A5N0TD25_9MICO</name>
<protein>
    <submittedName>
        <fullName evidence="3">ATP-dependent DNA ligase</fullName>
    </submittedName>
</protein>
<feature type="domain" description="DUF7882" evidence="2">
    <location>
        <begin position="1"/>
        <end position="95"/>
    </location>
</feature>
<evidence type="ECO:0000259" key="2">
    <source>
        <dbReference type="Pfam" id="PF25355"/>
    </source>
</evidence>
<comment type="caution">
    <text evidence="3">The sequence shown here is derived from an EMBL/GenBank/DDBJ whole genome shotgun (WGS) entry which is preliminary data.</text>
</comment>
<dbReference type="Pfam" id="PF25355">
    <property type="entry name" value="DUF7882"/>
    <property type="match status" value="1"/>
</dbReference>
<evidence type="ECO:0000256" key="1">
    <source>
        <dbReference type="SAM" id="MobiDB-lite"/>
    </source>
</evidence>
<dbReference type="InterPro" id="IPR057204">
    <property type="entry name" value="DUF7882"/>
</dbReference>
<gene>
    <name evidence="3" type="ORF">F6B40_11680</name>
</gene>
<feature type="region of interest" description="Disordered" evidence="1">
    <location>
        <begin position="84"/>
        <end position="103"/>
    </location>
</feature>
<evidence type="ECO:0000313" key="4">
    <source>
        <dbReference type="Proteomes" id="UP000326838"/>
    </source>
</evidence>
<dbReference type="GO" id="GO:0016874">
    <property type="term" value="F:ligase activity"/>
    <property type="evidence" value="ECO:0007669"/>
    <property type="project" value="UniProtKB-KW"/>
</dbReference>
<reference evidence="4" key="1">
    <citation type="submission" date="2019-09" db="EMBL/GenBank/DDBJ databases">
        <title>Mumia zhuanghuii sp. nov. isolated from the intestinal contents of plateau pika (Ochotona curzoniae) in the Qinghai-Tibet plateau of China.</title>
        <authorList>
            <person name="Tian Z."/>
        </authorList>
    </citation>
    <scope>NUCLEOTIDE SEQUENCE [LARGE SCALE GENOMIC DNA]</scope>
    <source>
        <strain evidence="4">L-033</strain>
    </source>
</reference>
<evidence type="ECO:0000313" key="3">
    <source>
        <dbReference type="EMBL" id="KAA9132344.1"/>
    </source>
</evidence>
<keyword evidence="3" id="KW-0436">Ligase</keyword>
<proteinExistence type="predicted"/>
<keyword evidence="4" id="KW-1185">Reference proteome</keyword>
<accession>A0A5N0TD25</accession>
<dbReference type="Proteomes" id="UP000326838">
    <property type="component" value="Unassembled WGS sequence"/>
</dbReference>
<dbReference type="EMBL" id="VYUY01000015">
    <property type="protein sequence ID" value="KAA9132344.1"/>
    <property type="molecule type" value="Genomic_DNA"/>
</dbReference>
<dbReference type="AlphaFoldDB" id="A0A5N0TD25"/>
<dbReference type="RefSeq" id="WP_150894164.1">
    <property type="nucleotide sequence ID" value="NZ_VYUY01000015.1"/>
</dbReference>